<name>A0A1I4T1J3_ECTMO</name>
<protein>
    <submittedName>
        <fullName evidence="2">Uncharacterized protein</fullName>
    </submittedName>
</protein>
<evidence type="ECO:0000313" key="2">
    <source>
        <dbReference type="EMBL" id="SFM70612.1"/>
    </source>
</evidence>
<dbReference type="Proteomes" id="UP000199556">
    <property type="component" value="Unassembled WGS sequence"/>
</dbReference>
<sequence length="32" mass="3487">MTDPERVGHPITSQRLQASERMAETGTGLSET</sequence>
<reference evidence="2 3" key="1">
    <citation type="submission" date="2016-10" db="EMBL/GenBank/DDBJ databases">
        <authorList>
            <person name="de Groot N.N."/>
        </authorList>
    </citation>
    <scope>NUCLEOTIDE SEQUENCE [LARGE SCALE GENOMIC DNA]</scope>
    <source>
        <strain evidence="2 3">DSM 4180</strain>
    </source>
</reference>
<gene>
    <name evidence="2" type="ORF">SAMN05421721_1302</name>
</gene>
<proteinExistence type="predicted"/>
<feature type="region of interest" description="Disordered" evidence="1">
    <location>
        <begin position="1"/>
        <end position="32"/>
    </location>
</feature>
<accession>A0A1I4T1J3</accession>
<dbReference type="EMBL" id="FOUO01000030">
    <property type="protein sequence ID" value="SFM70612.1"/>
    <property type="molecule type" value="Genomic_DNA"/>
</dbReference>
<keyword evidence="3" id="KW-1185">Reference proteome</keyword>
<evidence type="ECO:0000313" key="3">
    <source>
        <dbReference type="Proteomes" id="UP000199556"/>
    </source>
</evidence>
<evidence type="ECO:0000256" key="1">
    <source>
        <dbReference type="SAM" id="MobiDB-lite"/>
    </source>
</evidence>
<organism evidence="2 3">
    <name type="scientific">Ectothiorhodospira mobilis</name>
    <dbReference type="NCBI Taxonomy" id="195064"/>
    <lineage>
        <taxon>Bacteria</taxon>
        <taxon>Pseudomonadati</taxon>
        <taxon>Pseudomonadota</taxon>
        <taxon>Gammaproteobacteria</taxon>
        <taxon>Chromatiales</taxon>
        <taxon>Ectothiorhodospiraceae</taxon>
        <taxon>Ectothiorhodospira</taxon>
    </lineage>
</organism>
<dbReference type="AlphaFoldDB" id="A0A1I4T1J3"/>